<organism evidence="1 2">
    <name type="scientific">candidate division CPR1 bacterium GW2011_GWC1_49_13</name>
    <dbReference type="NCBI Taxonomy" id="1618342"/>
    <lineage>
        <taxon>Bacteria</taxon>
        <taxon>candidate division CPR1</taxon>
    </lineage>
</organism>
<evidence type="ECO:0000313" key="1">
    <source>
        <dbReference type="EMBL" id="KKW06035.1"/>
    </source>
</evidence>
<reference evidence="1 2" key="1">
    <citation type="journal article" date="2015" name="Nature">
        <title>rRNA introns, odd ribosomes, and small enigmatic genomes across a large radiation of phyla.</title>
        <authorList>
            <person name="Brown C.T."/>
            <person name="Hug L.A."/>
            <person name="Thomas B.C."/>
            <person name="Sharon I."/>
            <person name="Castelle C.J."/>
            <person name="Singh A."/>
            <person name="Wilkins M.J."/>
            <person name="Williams K.H."/>
            <person name="Banfield J.F."/>
        </authorList>
    </citation>
    <scope>NUCLEOTIDE SEQUENCE [LARGE SCALE GENOMIC DNA]</scope>
</reference>
<dbReference type="AlphaFoldDB" id="A0A0G1VIH9"/>
<dbReference type="STRING" id="1618342.UY40_C0004G0019"/>
<dbReference type="Proteomes" id="UP000034119">
    <property type="component" value="Unassembled WGS sequence"/>
</dbReference>
<gene>
    <name evidence="1" type="ORF">UY40_C0004G0019</name>
</gene>
<dbReference type="EMBL" id="LCPW01000004">
    <property type="protein sequence ID" value="KKW06035.1"/>
    <property type="molecule type" value="Genomic_DNA"/>
</dbReference>
<name>A0A0G1VIH9_9BACT</name>
<evidence type="ECO:0000313" key="2">
    <source>
        <dbReference type="Proteomes" id="UP000034119"/>
    </source>
</evidence>
<comment type="caution">
    <text evidence="1">The sequence shown here is derived from an EMBL/GenBank/DDBJ whole genome shotgun (WGS) entry which is preliminary data.</text>
</comment>
<accession>A0A0G1VIH9</accession>
<protein>
    <submittedName>
        <fullName evidence="1">Uncharacterized protein</fullName>
    </submittedName>
</protein>
<sequence length="102" mass="11708">MIERDFEIGFQNQRITYNPQGSGKVYTINEFYSFLQETFAKPQYMNYEIPIEAGSKTKYSLAGGWVMDEEALKHLKGGNLVLEVRDLDGSKFKELSESLKIS</sequence>
<proteinExistence type="predicted"/>